<dbReference type="PIRSF" id="PIRSF000137">
    <property type="entry name" value="Alcohol_oxidase"/>
    <property type="match status" value="1"/>
</dbReference>
<comment type="caution">
    <text evidence="9">The sequence shown here is derived from an EMBL/GenBank/DDBJ whole genome shotgun (WGS) entry which is preliminary data.</text>
</comment>
<dbReference type="Proteomes" id="UP001497497">
    <property type="component" value="Unassembled WGS sequence"/>
</dbReference>
<organism evidence="9 10">
    <name type="scientific">Lymnaea stagnalis</name>
    <name type="common">Great pond snail</name>
    <name type="synonym">Helix stagnalis</name>
    <dbReference type="NCBI Taxonomy" id="6523"/>
    <lineage>
        <taxon>Eukaryota</taxon>
        <taxon>Metazoa</taxon>
        <taxon>Spiralia</taxon>
        <taxon>Lophotrochozoa</taxon>
        <taxon>Mollusca</taxon>
        <taxon>Gastropoda</taxon>
        <taxon>Heterobranchia</taxon>
        <taxon>Euthyneura</taxon>
        <taxon>Panpulmonata</taxon>
        <taxon>Hygrophila</taxon>
        <taxon>Lymnaeoidea</taxon>
        <taxon>Lymnaeidae</taxon>
        <taxon>Lymnaea</taxon>
    </lineage>
</organism>
<dbReference type="Gene3D" id="3.50.50.60">
    <property type="entry name" value="FAD/NAD(P)-binding domain"/>
    <property type="match status" value="1"/>
</dbReference>
<evidence type="ECO:0000256" key="2">
    <source>
        <dbReference type="ARBA" id="ARBA00010790"/>
    </source>
</evidence>
<evidence type="ECO:0000256" key="3">
    <source>
        <dbReference type="ARBA" id="ARBA00022630"/>
    </source>
</evidence>
<dbReference type="SUPFAM" id="SSF51905">
    <property type="entry name" value="FAD/NAD(P)-binding domain"/>
    <property type="match status" value="1"/>
</dbReference>
<dbReference type="GO" id="GO:0050660">
    <property type="term" value="F:flavin adenine dinucleotide binding"/>
    <property type="evidence" value="ECO:0007669"/>
    <property type="project" value="InterPro"/>
</dbReference>
<dbReference type="PROSITE" id="PS00623">
    <property type="entry name" value="GMC_OXRED_1"/>
    <property type="match status" value="1"/>
</dbReference>
<dbReference type="InterPro" id="IPR007867">
    <property type="entry name" value="GMC_OxRtase_C"/>
</dbReference>
<dbReference type="Pfam" id="PF00732">
    <property type="entry name" value="GMC_oxred_N"/>
    <property type="match status" value="1"/>
</dbReference>
<evidence type="ECO:0000259" key="8">
    <source>
        <dbReference type="PROSITE" id="PS00624"/>
    </source>
</evidence>
<accession>A0AAV2HJM2</accession>
<dbReference type="GO" id="GO:0016614">
    <property type="term" value="F:oxidoreductase activity, acting on CH-OH group of donors"/>
    <property type="evidence" value="ECO:0007669"/>
    <property type="project" value="InterPro"/>
</dbReference>
<evidence type="ECO:0000313" key="10">
    <source>
        <dbReference type="Proteomes" id="UP001497497"/>
    </source>
</evidence>
<feature type="binding site" evidence="5">
    <location>
        <position position="84"/>
    </location>
    <ligand>
        <name>FAD</name>
        <dbReference type="ChEBI" id="CHEBI:57692"/>
    </ligand>
</feature>
<keyword evidence="3 6" id="KW-0285">Flavoprotein</keyword>
<dbReference type="PROSITE" id="PS00624">
    <property type="entry name" value="GMC_OXRED_2"/>
    <property type="match status" value="1"/>
</dbReference>
<name>A0AAV2HJM2_LYMST</name>
<evidence type="ECO:0000256" key="4">
    <source>
        <dbReference type="ARBA" id="ARBA00022827"/>
    </source>
</evidence>
<dbReference type="Pfam" id="PF05199">
    <property type="entry name" value="GMC_oxred_C"/>
    <property type="match status" value="1"/>
</dbReference>
<feature type="binding site" evidence="5">
    <location>
        <position position="222"/>
    </location>
    <ligand>
        <name>FAD</name>
        <dbReference type="ChEBI" id="CHEBI:57692"/>
    </ligand>
</feature>
<dbReference type="InterPro" id="IPR000172">
    <property type="entry name" value="GMC_OxRdtase_N"/>
</dbReference>
<dbReference type="PANTHER" id="PTHR11552">
    <property type="entry name" value="GLUCOSE-METHANOL-CHOLINE GMC OXIDOREDUCTASE"/>
    <property type="match status" value="1"/>
</dbReference>
<feature type="domain" description="Glucose-methanol-choline oxidoreductase N-terminal" evidence="7">
    <location>
        <begin position="82"/>
        <end position="105"/>
    </location>
</feature>
<comment type="similarity">
    <text evidence="2 6">Belongs to the GMC oxidoreductase family.</text>
</comment>
<gene>
    <name evidence="9" type="ORF">GSLYS_00007703001</name>
</gene>
<evidence type="ECO:0000256" key="5">
    <source>
        <dbReference type="PIRSR" id="PIRSR000137-2"/>
    </source>
</evidence>
<evidence type="ECO:0000313" key="9">
    <source>
        <dbReference type="EMBL" id="CAL1533743.1"/>
    </source>
</evidence>
<proteinExistence type="inferred from homology"/>
<protein>
    <recommendedName>
        <fullName evidence="7 8">Glucose-methanol-choline oxidoreductase N-terminal domain-containing protein</fullName>
    </recommendedName>
</protein>
<feature type="binding site" evidence="5">
    <location>
        <position position="88"/>
    </location>
    <ligand>
        <name>FAD</name>
        <dbReference type="ChEBI" id="CHEBI:57692"/>
    </ligand>
</feature>
<feature type="domain" description="Glucose-methanol-choline oxidoreductase N-terminal" evidence="8">
    <location>
        <begin position="257"/>
        <end position="271"/>
    </location>
</feature>
<dbReference type="Gene3D" id="3.30.560.10">
    <property type="entry name" value="Glucose Oxidase, domain 3"/>
    <property type="match status" value="1"/>
</dbReference>
<dbReference type="PANTHER" id="PTHR11552:SF147">
    <property type="entry name" value="CHOLINE DEHYDROGENASE, MITOCHONDRIAL"/>
    <property type="match status" value="1"/>
</dbReference>
<keyword evidence="4 5" id="KW-0274">FAD</keyword>
<evidence type="ECO:0000256" key="1">
    <source>
        <dbReference type="ARBA" id="ARBA00001974"/>
    </source>
</evidence>
<dbReference type="InterPro" id="IPR012132">
    <property type="entry name" value="GMC_OxRdtase"/>
</dbReference>
<dbReference type="SUPFAM" id="SSF54373">
    <property type="entry name" value="FAD-linked reductases, C-terminal domain"/>
    <property type="match status" value="1"/>
</dbReference>
<dbReference type="EMBL" id="CAXITT010000151">
    <property type="protein sequence ID" value="CAL1533743.1"/>
    <property type="molecule type" value="Genomic_DNA"/>
</dbReference>
<evidence type="ECO:0000259" key="7">
    <source>
        <dbReference type="PROSITE" id="PS00623"/>
    </source>
</evidence>
<feature type="non-terminal residue" evidence="9">
    <location>
        <position position="515"/>
    </location>
</feature>
<reference evidence="9 10" key="1">
    <citation type="submission" date="2024-04" db="EMBL/GenBank/DDBJ databases">
        <authorList>
            <consortium name="Genoscope - CEA"/>
            <person name="William W."/>
        </authorList>
    </citation>
    <scope>NUCLEOTIDE SEQUENCE [LARGE SCALE GENOMIC DNA]</scope>
</reference>
<dbReference type="InterPro" id="IPR036188">
    <property type="entry name" value="FAD/NAD-bd_sf"/>
</dbReference>
<sequence>MYYLLVGAGSAGCVVANRLSEDAGVTVLLIEAGEDDWSNPNITIPGLAVATWRTDIDWAYSTEKQNGTMLGFTDEVSYWPRGKVLGGTSSINGMQFVRGSKHDYDRWAKYTGAEDWNYEHVLPYFKRMEDMQIPELRGSEYHGQGGPLPINRIKSQPVASKIVEAAQNVGYPYNADYNGATMEGISHSQVNAQNDERWSSSRAYIHPITHRPNLHVAVKSHVQKIVISNKMAEAVEVIKGGRKYTIKVKKEVILSAGAIGSPQILLLSGVGPRKQLEQLKIPVVADLPVGENLHDHVFFDMGVKIKEPLSSKFDSPTSWWTYLEYKIFGTGLLTSAYQVEALAFKSTTKETREIDWPDLEIHFFTYLPHTDSNSWSYTNDVNADLAERDTTNYGFRCLPSLLRPESRGRIALRSRDPFDYPVIWTNYLSQQEDLELLIRGVQECKKIVDAKPLKDIGAELTETTPARACKQYRYDSHEYWSCVLKLRPLTIYHPVGTCKMGPSDDPSAVVDAQLR</sequence>
<comment type="cofactor">
    <cofactor evidence="1 5">
        <name>FAD</name>
        <dbReference type="ChEBI" id="CHEBI:57692"/>
    </cofactor>
</comment>
<dbReference type="AlphaFoldDB" id="A0AAV2HJM2"/>
<keyword evidence="10" id="KW-1185">Reference proteome</keyword>
<evidence type="ECO:0000256" key="6">
    <source>
        <dbReference type="RuleBase" id="RU003968"/>
    </source>
</evidence>